<evidence type="ECO:0000313" key="9">
    <source>
        <dbReference type="EMBL" id="MXP29930.1"/>
    </source>
</evidence>
<dbReference type="InterPro" id="IPR000531">
    <property type="entry name" value="Beta-barrel_TonB"/>
</dbReference>
<name>A0A845AI49_9SPHN</name>
<feature type="domain" description="TonB-dependent receptor plug" evidence="8">
    <location>
        <begin position="83"/>
        <end position="183"/>
    </location>
</feature>
<dbReference type="Proteomes" id="UP000439780">
    <property type="component" value="Unassembled WGS sequence"/>
</dbReference>
<evidence type="ECO:0000256" key="6">
    <source>
        <dbReference type="SAM" id="SignalP"/>
    </source>
</evidence>
<feature type="signal peptide" evidence="6">
    <location>
        <begin position="1"/>
        <end position="25"/>
    </location>
</feature>
<dbReference type="Pfam" id="PF00593">
    <property type="entry name" value="TonB_dep_Rec_b-barrel"/>
    <property type="match status" value="1"/>
</dbReference>
<feature type="region of interest" description="Disordered" evidence="5">
    <location>
        <begin position="28"/>
        <end position="66"/>
    </location>
</feature>
<dbReference type="SUPFAM" id="SSF56935">
    <property type="entry name" value="Porins"/>
    <property type="match status" value="1"/>
</dbReference>
<dbReference type="PANTHER" id="PTHR40980">
    <property type="entry name" value="PLUG DOMAIN-CONTAINING PROTEIN"/>
    <property type="match status" value="1"/>
</dbReference>
<dbReference type="Gene3D" id="2.40.170.20">
    <property type="entry name" value="TonB-dependent receptor, beta-barrel domain"/>
    <property type="match status" value="1"/>
</dbReference>
<dbReference type="GO" id="GO:0009279">
    <property type="term" value="C:cell outer membrane"/>
    <property type="evidence" value="ECO:0007669"/>
    <property type="project" value="UniProtKB-SubCell"/>
</dbReference>
<dbReference type="OrthoDB" id="9768470at2"/>
<organism evidence="9 10">
    <name type="scientific">Qipengyuania algicida</name>
    <dbReference type="NCBI Taxonomy" id="1836209"/>
    <lineage>
        <taxon>Bacteria</taxon>
        <taxon>Pseudomonadati</taxon>
        <taxon>Pseudomonadota</taxon>
        <taxon>Alphaproteobacteria</taxon>
        <taxon>Sphingomonadales</taxon>
        <taxon>Erythrobacteraceae</taxon>
        <taxon>Qipengyuania</taxon>
    </lineage>
</organism>
<sequence length="903" mass="98288">MSTGSRLAAILLISTALTFPGLAQAQDTSTGSTVAEPGTAPDAATQQTDPNQANGTSTDNQPEISVPGGEIVVVGRRNRDVTRSSTQVVSVLDSEAIARTGEGDIAGALSRVTGLSVVGNGRVYVRGLGDRYSLALLNGLPLPSPEPLSRVVPLDIFPTDVIASSLVQKSYSANFPGEFGGGVINLTTVSVPTETFLKISGGISGDTITSLGKGLTYFGSKLDWLGYDNGNRDIPSNIVAYMASGERIQDTSNEIQEGIAAQLMPTNLVTLQKDNEIPVNFSADITGGTAIDLGADTTLGIIATAGIKNNWRNRYVHSQTGNTDLTGINSDFNTFITDNTVLVNGLVGVALDFGRNKIRWTNLYIHDTLKTARLGIGTDFTLGTQGFDFANQNTAFYERQLIDSQLVGEFHFGDLGLDLRGGYAQTDRKAPYNANISYTKTHIGPYGEQYVAYLNQASDVGQSDVAFDDLTEKQWYGGADLSYNILSNMRATVGYAYTDTSRYSMRRDFFVIASGDVLDGTLVPAIGLRPPGDIINGASLAGFQFNVFEASDFPAFAASLRIHAGYGMIRYNPVDPVTIDLGLRYEHSKQRVDLDQSIFNNPVSGAIPTRINSDYWLPSATVTWEVTDKLQLRASGSKTLARPQFRELVEQIYFDPESNRPYRGNPLLLNSQLYNAELRAEYYFTNRNRVSLAGFLKKIDNPIESFITNESRTLVTSYANAPEAILYGSEFELQHTFDLSSWGGFFGTKELLAIANYTYSHSSLKVNSTDTTLIPRIGETPANLYFKDGDPLTGQSDHVGNFQLSLQDVDKLQQFTILVKYASERSVSRGFQRPDIIENPGITIDLVARQGFTVAGKEFEIKGEVRNLLGRGHQEYQELNGNRIDFNAYAKGTIIAGTLSVKL</sequence>
<comment type="caution">
    <text evidence="9">The sequence shown here is derived from an EMBL/GenBank/DDBJ whole genome shotgun (WGS) entry which is preliminary data.</text>
</comment>
<evidence type="ECO:0000256" key="2">
    <source>
        <dbReference type="ARBA" id="ARBA00023136"/>
    </source>
</evidence>
<dbReference type="InterPro" id="IPR037066">
    <property type="entry name" value="Plug_dom_sf"/>
</dbReference>
<comment type="subcellular location">
    <subcellularLocation>
        <location evidence="1 4">Cell outer membrane</location>
    </subcellularLocation>
</comment>
<dbReference type="InterPro" id="IPR012910">
    <property type="entry name" value="Plug_dom"/>
</dbReference>
<comment type="similarity">
    <text evidence="4">Belongs to the TonB-dependent receptor family.</text>
</comment>
<evidence type="ECO:0000256" key="5">
    <source>
        <dbReference type="SAM" id="MobiDB-lite"/>
    </source>
</evidence>
<evidence type="ECO:0000259" key="7">
    <source>
        <dbReference type="Pfam" id="PF00593"/>
    </source>
</evidence>
<keyword evidence="2 4" id="KW-0472">Membrane</keyword>
<keyword evidence="4" id="KW-0798">TonB box</keyword>
<dbReference type="RefSeq" id="WP_160754231.1">
    <property type="nucleotide sequence ID" value="NZ_WTYA01000013.1"/>
</dbReference>
<evidence type="ECO:0000256" key="4">
    <source>
        <dbReference type="RuleBase" id="RU003357"/>
    </source>
</evidence>
<feature type="chain" id="PRO_5032904546" evidence="6">
    <location>
        <begin position="26"/>
        <end position="903"/>
    </location>
</feature>
<keyword evidence="6" id="KW-0732">Signal</keyword>
<proteinExistence type="inferred from homology"/>
<protein>
    <submittedName>
        <fullName evidence="9">TonB-dependent receptor</fullName>
    </submittedName>
</protein>
<evidence type="ECO:0000256" key="3">
    <source>
        <dbReference type="ARBA" id="ARBA00023237"/>
    </source>
</evidence>
<dbReference type="Gene3D" id="2.170.130.10">
    <property type="entry name" value="TonB-dependent receptor, plug domain"/>
    <property type="match status" value="1"/>
</dbReference>
<evidence type="ECO:0000313" key="10">
    <source>
        <dbReference type="Proteomes" id="UP000439780"/>
    </source>
</evidence>
<feature type="domain" description="TonB-dependent receptor-like beta-barrel" evidence="7">
    <location>
        <begin position="414"/>
        <end position="868"/>
    </location>
</feature>
<keyword evidence="10" id="KW-1185">Reference proteome</keyword>
<evidence type="ECO:0000259" key="8">
    <source>
        <dbReference type="Pfam" id="PF07715"/>
    </source>
</evidence>
<feature type="compositionally biased region" description="Polar residues" evidence="5">
    <location>
        <begin position="44"/>
        <end position="63"/>
    </location>
</feature>
<dbReference type="AlphaFoldDB" id="A0A845AI49"/>
<evidence type="ECO:0000256" key="1">
    <source>
        <dbReference type="ARBA" id="ARBA00004442"/>
    </source>
</evidence>
<dbReference type="EMBL" id="WTYA01000013">
    <property type="protein sequence ID" value="MXP29930.1"/>
    <property type="molecule type" value="Genomic_DNA"/>
</dbReference>
<dbReference type="Pfam" id="PF07715">
    <property type="entry name" value="Plug"/>
    <property type="match status" value="1"/>
</dbReference>
<gene>
    <name evidence="9" type="ORF">GRI58_14045</name>
</gene>
<dbReference type="InterPro" id="IPR036942">
    <property type="entry name" value="Beta-barrel_TonB_sf"/>
</dbReference>
<keyword evidence="9" id="KW-0675">Receptor</keyword>
<keyword evidence="3" id="KW-0998">Cell outer membrane</keyword>
<dbReference type="PANTHER" id="PTHR40980:SF5">
    <property type="entry name" value="TONB-DEPENDENT RECEPTOR"/>
    <property type="match status" value="1"/>
</dbReference>
<accession>A0A845AI49</accession>
<reference evidence="9 10" key="1">
    <citation type="submission" date="2019-12" db="EMBL/GenBank/DDBJ databases">
        <title>Genomic-based taxomic classification of the family Erythrobacteraceae.</title>
        <authorList>
            <person name="Xu L."/>
        </authorList>
    </citation>
    <scope>NUCLEOTIDE SEQUENCE [LARGE SCALE GENOMIC DNA]</scope>
    <source>
        <strain evidence="9 10">KEMB 9005-328</strain>
    </source>
</reference>